<evidence type="ECO:0000313" key="8">
    <source>
        <dbReference type="EMBL" id="KAF2432735.1"/>
    </source>
</evidence>
<dbReference type="EMBL" id="MU007024">
    <property type="protein sequence ID" value="KAF2432735.1"/>
    <property type="molecule type" value="Genomic_DNA"/>
</dbReference>
<dbReference type="AlphaFoldDB" id="A0A9P4NW23"/>
<comment type="similarity">
    <text evidence="1">Belongs to the DNA polymerase type-B-like family.</text>
</comment>
<evidence type="ECO:0000313" key="9">
    <source>
        <dbReference type="Proteomes" id="UP000800235"/>
    </source>
</evidence>
<feature type="region of interest" description="Disordered" evidence="5">
    <location>
        <begin position="326"/>
        <end position="354"/>
    </location>
</feature>
<evidence type="ECO:0000256" key="5">
    <source>
        <dbReference type="SAM" id="MobiDB-lite"/>
    </source>
</evidence>
<dbReference type="Pfam" id="PF03828">
    <property type="entry name" value="PAP_assoc"/>
    <property type="match status" value="1"/>
</dbReference>
<name>A0A9P4NW23_9PEZI</name>
<comment type="caution">
    <text evidence="8">The sequence shown here is derived from an EMBL/GenBank/DDBJ whole genome shotgun (WGS) entry which is preliminary data.</text>
</comment>
<dbReference type="PANTHER" id="PTHR23092">
    <property type="entry name" value="POLY(A) RNA POLYMERASE"/>
    <property type="match status" value="1"/>
</dbReference>
<dbReference type="Pfam" id="PF22600">
    <property type="entry name" value="MTPAP-like_central"/>
    <property type="match status" value="1"/>
</dbReference>
<feature type="compositionally biased region" description="Acidic residues" evidence="5">
    <location>
        <begin position="260"/>
        <end position="283"/>
    </location>
</feature>
<feature type="compositionally biased region" description="Polar residues" evidence="5">
    <location>
        <begin position="289"/>
        <end position="298"/>
    </location>
</feature>
<dbReference type="Gene3D" id="1.10.1410.10">
    <property type="match status" value="1"/>
</dbReference>
<organism evidence="8 9">
    <name type="scientific">Tothia fuscella</name>
    <dbReference type="NCBI Taxonomy" id="1048955"/>
    <lineage>
        <taxon>Eukaryota</taxon>
        <taxon>Fungi</taxon>
        <taxon>Dikarya</taxon>
        <taxon>Ascomycota</taxon>
        <taxon>Pezizomycotina</taxon>
        <taxon>Dothideomycetes</taxon>
        <taxon>Pleosporomycetidae</taxon>
        <taxon>Venturiales</taxon>
        <taxon>Cylindrosympodiaceae</taxon>
        <taxon>Tothia</taxon>
    </lineage>
</organism>
<evidence type="ECO:0000256" key="1">
    <source>
        <dbReference type="ARBA" id="ARBA00008593"/>
    </source>
</evidence>
<dbReference type="GO" id="GO:0005730">
    <property type="term" value="C:nucleolus"/>
    <property type="evidence" value="ECO:0007669"/>
    <property type="project" value="TreeGrafter"/>
</dbReference>
<dbReference type="SUPFAM" id="SSF81631">
    <property type="entry name" value="PAP/OAS1 substrate-binding domain"/>
    <property type="match status" value="1"/>
</dbReference>
<dbReference type="SUPFAM" id="SSF81301">
    <property type="entry name" value="Nucleotidyltransferase"/>
    <property type="match status" value="1"/>
</dbReference>
<dbReference type="InterPro" id="IPR054708">
    <property type="entry name" value="MTPAP-like_central"/>
</dbReference>
<keyword evidence="3" id="KW-0479">Metal-binding</keyword>
<feature type="compositionally biased region" description="Acidic residues" evidence="5">
    <location>
        <begin position="164"/>
        <end position="181"/>
    </location>
</feature>
<reference evidence="8" key="1">
    <citation type="journal article" date="2020" name="Stud. Mycol.">
        <title>101 Dothideomycetes genomes: a test case for predicting lifestyles and emergence of pathogens.</title>
        <authorList>
            <person name="Haridas S."/>
            <person name="Albert R."/>
            <person name="Binder M."/>
            <person name="Bloem J."/>
            <person name="Labutti K."/>
            <person name="Salamov A."/>
            <person name="Andreopoulos B."/>
            <person name="Baker S."/>
            <person name="Barry K."/>
            <person name="Bills G."/>
            <person name="Bluhm B."/>
            <person name="Cannon C."/>
            <person name="Castanera R."/>
            <person name="Culley D."/>
            <person name="Daum C."/>
            <person name="Ezra D."/>
            <person name="Gonzalez J."/>
            <person name="Henrissat B."/>
            <person name="Kuo A."/>
            <person name="Liang C."/>
            <person name="Lipzen A."/>
            <person name="Lutzoni F."/>
            <person name="Magnuson J."/>
            <person name="Mondo S."/>
            <person name="Nolan M."/>
            <person name="Ohm R."/>
            <person name="Pangilinan J."/>
            <person name="Park H.-J."/>
            <person name="Ramirez L."/>
            <person name="Alfaro M."/>
            <person name="Sun H."/>
            <person name="Tritt A."/>
            <person name="Yoshinaga Y."/>
            <person name="Zwiers L.-H."/>
            <person name="Turgeon B."/>
            <person name="Goodwin S."/>
            <person name="Spatafora J."/>
            <person name="Crous P."/>
            <person name="Grigoriev I."/>
        </authorList>
    </citation>
    <scope>NUCLEOTIDE SEQUENCE</scope>
    <source>
        <strain evidence="8">CBS 130266</strain>
    </source>
</reference>
<evidence type="ECO:0000259" key="7">
    <source>
        <dbReference type="Pfam" id="PF22600"/>
    </source>
</evidence>
<dbReference type="InterPro" id="IPR043519">
    <property type="entry name" value="NT_sf"/>
</dbReference>
<feature type="domain" description="Poly(A) RNA polymerase mitochondrial-like central palm" evidence="7">
    <location>
        <begin position="436"/>
        <end position="568"/>
    </location>
</feature>
<dbReference type="CDD" id="cd05402">
    <property type="entry name" value="NT_PAP_TUTase"/>
    <property type="match status" value="1"/>
</dbReference>
<evidence type="ECO:0000256" key="4">
    <source>
        <dbReference type="ARBA" id="ARBA00022842"/>
    </source>
</evidence>
<dbReference type="OrthoDB" id="273917at2759"/>
<dbReference type="GO" id="GO:0010605">
    <property type="term" value="P:negative regulation of macromolecule metabolic process"/>
    <property type="evidence" value="ECO:0007669"/>
    <property type="project" value="UniProtKB-ARBA"/>
</dbReference>
<dbReference type="PANTHER" id="PTHR23092:SF15">
    <property type="entry name" value="INACTIVE NON-CANONICAL POLY(A) RNA POLYMERASE PROTEIN TRF4-2-RELATED"/>
    <property type="match status" value="1"/>
</dbReference>
<feature type="region of interest" description="Disordered" evidence="5">
    <location>
        <begin position="372"/>
        <end position="410"/>
    </location>
</feature>
<keyword evidence="9" id="KW-1185">Reference proteome</keyword>
<feature type="region of interest" description="Disordered" evidence="5">
    <location>
        <begin position="260"/>
        <end position="298"/>
    </location>
</feature>
<feature type="compositionally biased region" description="Polar residues" evidence="5">
    <location>
        <begin position="61"/>
        <end position="86"/>
    </location>
</feature>
<dbReference type="EC" id="2.7.7.19" evidence="2"/>
<feature type="region of interest" description="Disordered" evidence="5">
    <location>
        <begin position="1"/>
        <end position="221"/>
    </location>
</feature>
<proteinExistence type="inferred from homology"/>
<dbReference type="GO" id="GO:0031123">
    <property type="term" value="P:RNA 3'-end processing"/>
    <property type="evidence" value="ECO:0007669"/>
    <property type="project" value="TreeGrafter"/>
</dbReference>
<sequence length="762" mass="85370">MANSYRADQYRSSDSYSNRHDDGQYRGGRDSGRRSRTPPPRMYQFGGGGGDSYRPHEAGGQYNNNDAYQGQRPQDFSFRSQRQTQFPAAVPPAPRVQRNEANRGRGRGGRHARQNGNQRPYKQRWIPKSANTRDILYSNVDRQGTPERLEGMSGAPHAFKNMDDLSESDGEMDLETDEEGSGAESGPSLKRTRQNPAATDGNSVPKWSNPDPYTVLPPVEDVVKKKDVVQLIRKAKVTAEQEKQKRNDVADNVDFISFDMDESENETEDEAEAEGIEDDEDDLGERKSSSNGATNQRQVIAGSINDLPPRPAVSADVQFSHLSNHHNYLNANGSTSNPPSTVLPPRTGPRHDVWPPKTEEEAVKLTKAKGKLLGPPGFDLMPTNFKPQDKAPKHGKKRKQRQDGEIVPEWQSFGRDSATPWLTQDHSKTEHMGSWLHKEICDFYEFAKPRDFEAAVRNDLLDRIARALKRQFPSGDIRCFGSFAAGIYLPTADMDLVWVSRSYITTGQPEFQPTFGKMRKFMACLINNGIAHEDGREIISKAKVPIIKFVDTLTDLKVDISFENMTGVVAIDTFNGWKAQFPAMPVLVTMVKQFLLMRGLNEVFLGGVGGFSVTCLVTSLLQHMPAVQSGNMRPEENLGEVLLQFLDFYGNRLNMEKTGISMATPPGFFSKMESTSKWSIMDPNNSRNDIAVGSSAAPLIAKRFSEAHTVLRDHMALLRQTGNVLRQGQSILSPVFGGNYSSFIHQRDRLRYVYQDIPQQYR</sequence>
<accession>A0A9P4NW23</accession>
<feature type="domain" description="PAP-associated" evidence="6">
    <location>
        <begin position="637"/>
        <end position="688"/>
    </location>
</feature>
<feature type="compositionally biased region" description="Polar residues" evidence="5">
    <location>
        <begin position="194"/>
        <end position="206"/>
    </location>
</feature>
<keyword evidence="4" id="KW-0460">Magnesium</keyword>
<evidence type="ECO:0000256" key="2">
    <source>
        <dbReference type="ARBA" id="ARBA00012388"/>
    </source>
</evidence>
<evidence type="ECO:0000259" key="6">
    <source>
        <dbReference type="Pfam" id="PF03828"/>
    </source>
</evidence>
<feature type="compositionally biased region" description="Basic residues" evidence="5">
    <location>
        <begin position="104"/>
        <end position="113"/>
    </location>
</feature>
<feature type="compositionally biased region" description="Basic and acidic residues" evidence="5">
    <location>
        <begin position="17"/>
        <end position="33"/>
    </location>
</feature>
<dbReference type="GO" id="GO:0046872">
    <property type="term" value="F:metal ion binding"/>
    <property type="evidence" value="ECO:0007669"/>
    <property type="project" value="UniProtKB-KW"/>
</dbReference>
<dbReference type="GO" id="GO:0031499">
    <property type="term" value="C:TRAMP complex"/>
    <property type="evidence" value="ECO:0007669"/>
    <property type="project" value="TreeGrafter"/>
</dbReference>
<dbReference type="InterPro" id="IPR002058">
    <property type="entry name" value="PAP_assoc"/>
</dbReference>
<dbReference type="InterPro" id="IPR045862">
    <property type="entry name" value="Trf4-like"/>
</dbReference>
<protein>
    <recommendedName>
        <fullName evidence="2">polynucleotide adenylyltransferase</fullName>
        <ecNumber evidence="2">2.7.7.19</ecNumber>
    </recommendedName>
</protein>
<dbReference type="GO" id="GO:0003729">
    <property type="term" value="F:mRNA binding"/>
    <property type="evidence" value="ECO:0007669"/>
    <property type="project" value="TreeGrafter"/>
</dbReference>
<evidence type="ECO:0000256" key="3">
    <source>
        <dbReference type="ARBA" id="ARBA00022723"/>
    </source>
</evidence>
<dbReference type="GO" id="GO:0043634">
    <property type="term" value="P:polyadenylation-dependent ncRNA catabolic process"/>
    <property type="evidence" value="ECO:0007669"/>
    <property type="project" value="TreeGrafter"/>
</dbReference>
<feature type="compositionally biased region" description="Polar residues" evidence="5">
    <location>
        <begin position="326"/>
        <end position="340"/>
    </location>
</feature>
<dbReference type="Proteomes" id="UP000800235">
    <property type="component" value="Unassembled WGS sequence"/>
</dbReference>
<gene>
    <name evidence="8" type="ORF">EJ08DRAFT_111604</name>
</gene>
<dbReference type="Gene3D" id="3.30.460.10">
    <property type="entry name" value="Beta Polymerase, domain 2"/>
    <property type="match status" value="1"/>
</dbReference>
<dbReference type="GO" id="GO:1990817">
    <property type="term" value="F:poly(A) RNA polymerase activity"/>
    <property type="evidence" value="ECO:0007669"/>
    <property type="project" value="UniProtKB-EC"/>
</dbReference>